<dbReference type="GO" id="GO:0055052">
    <property type="term" value="C:ATP-binding cassette (ABC) transporter complex, substrate-binding subunit-containing"/>
    <property type="evidence" value="ECO:0007669"/>
    <property type="project" value="TreeGrafter"/>
</dbReference>
<keyword evidence="7" id="KW-1185">Reference proteome</keyword>
<evidence type="ECO:0000256" key="4">
    <source>
        <dbReference type="SAM" id="MobiDB-lite"/>
    </source>
</evidence>
<dbReference type="AlphaFoldDB" id="A0A1I5XCB2"/>
<dbReference type="PANTHER" id="PTHR30061">
    <property type="entry name" value="MALTOSE-BINDING PERIPLASMIC PROTEIN"/>
    <property type="match status" value="1"/>
</dbReference>
<dbReference type="Gene3D" id="3.40.190.10">
    <property type="entry name" value="Periplasmic binding protein-like II"/>
    <property type="match status" value="1"/>
</dbReference>
<dbReference type="RefSeq" id="WP_074890948.1">
    <property type="nucleotide sequence ID" value="NZ_FOXO01000030.1"/>
</dbReference>
<feature type="region of interest" description="Disordered" evidence="4">
    <location>
        <begin position="25"/>
        <end position="59"/>
    </location>
</feature>
<evidence type="ECO:0000313" key="7">
    <source>
        <dbReference type="Proteomes" id="UP000182624"/>
    </source>
</evidence>
<dbReference type="GO" id="GO:0015768">
    <property type="term" value="P:maltose transport"/>
    <property type="evidence" value="ECO:0007669"/>
    <property type="project" value="TreeGrafter"/>
</dbReference>
<comment type="similarity">
    <text evidence="1">Belongs to the bacterial solute-binding protein 1 family.</text>
</comment>
<proteinExistence type="inferred from homology"/>
<evidence type="ECO:0000256" key="5">
    <source>
        <dbReference type="SAM" id="SignalP"/>
    </source>
</evidence>
<dbReference type="GO" id="GO:1901982">
    <property type="term" value="F:maltose binding"/>
    <property type="evidence" value="ECO:0007669"/>
    <property type="project" value="TreeGrafter"/>
</dbReference>
<dbReference type="PANTHER" id="PTHR30061:SF50">
    <property type="entry name" value="MALTOSE_MALTODEXTRIN-BINDING PERIPLASMIC PROTEIN"/>
    <property type="match status" value="1"/>
</dbReference>
<evidence type="ECO:0000256" key="3">
    <source>
        <dbReference type="ARBA" id="ARBA00022729"/>
    </source>
</evidence>
<feature type="signal peptide" evidence="5">
    <location>
        <begin position="1"/>
        <end position="25"/>
    </location>
</feature>
<evidence type="ECO:0000256" key="2">
    <source>
        <dbReference type="ARBA" id="ARBA00022448"/>
    </source>
</evidence>
<dbReference type="PROSITE" id="PS51257">
    <property type="entry name" value="PROKAR_LIPOPROTEIN"/>
    <property type="match status" value="1"/>
</dbReference>
<protein>
    <submittedName>
        <fullName evidence="6">Carbohydrate ABC transporter substrate-binding protein, CUT1 family</fullName>
    </submittedName>
</protein>
<dbReference type="CDD" id="cd13585">
    <property type="entry name" value="PBP2_TMBP_like"/>
    <property type="match status" value="1"/>
</dbReference>
<dbReference type="SUPFAM" id="SSF53850">
    <property type="entry name" value="Periplasmic binding protein-like II"/>
    <property type="match status" value="1"/>
</dbReference>
<dbReference type="EMBL" id="FOXO01000030">
    <property type="protein sequence ID" value="SFQ29619.1"/>
    <property type="molecule type" value="Genomic_DNA"/>
</dbReference>
<dbReference type="OrthoDB" id="362670at2"/>
<name>A0A1I5XCB2_9FIRM</name>
<dbReference type="Proteomes" id="UP000182624">
    <property type="component" value="Unassembled WGS sequence"/>
</dbReference>
<dbReference type="Pfam" id="PF01547">
    <property type="entry name" value="SBP_bac_1"/>
    <property type="match status" value="1"/>
</dbReference>
<keyword evidence="3 5" id="KW-0732">Signal</keyword>
<accession>A0A1I5XCB2</accession>
<evidence type="ECO:0000313" key="6">
    <source>
        <dbReference type="EMBL" id="SFQ29619.1"/>
    </source>
</evidence>
<reference evidence="7" key="1">
    <citation type="submission" date="2016-10" db="EMBL/GenBank/DDBJ databases">
        <authorList>
            <person name="Varghese N."/>
            <person name="Submissions S."/>
        </authorList>
    </citation>
    <scope>NUCLEOTIDE SEQUENCE [LARGE SCALE GENOMIC DNA]</scope>
    <source>
        <strain evidence="7">P18</strain>
    </source>
</reference>
<gene>
    <name evidence="6" type="ORF">SAMN04487928_13037</name>
</gene>
<evidence type="ECO:0000256" key="1">
    <source>
        <dbReference type="ARBA" id="ARBA00008520"/>
    </source>
</evidence>
<feature type="compositionally biased region" description="Basic and acidic residues" evidence="4">
    <location>
        <begin position="35"/>
        <end position="49"/>
    </location>
</feature>
<dbReference type="GO" id="GO:0042956">
    <property type="term" value="P:maltodextrin transmembrane transport"/>
    <property type="evidence" value="ECO:0007669"/>
    <property type="project" value="TreeGrafter"/>
</dbReference>
<organism evidence="6 7">
    <name type="scientific">Butyrivibrio proteoclasticus</name>
    <dbReference type="NCBI Taxonomy" id="43305"/>
    <lineage>
        <taxon>Bacteria</taxon>
        <taxon>Bacillati</taxon>
        <taxon>Bacillota</taxon>
        <taxon>Clostridia</taxon>
        <taxon>Lachnospirales</taxon>
        <taxon>Lachnospiraceae</taxon>
        <taxon>Butyrivibrio</taxon>
    </lineage>
</organism>
<dbReference type="InterPro" id="IPR006059">
    <property type="entry name" value="SBP"/>
</dbReference>
<keyword evidence="2" id="KW-0813">Transport</keyword>
<feature type="chain" id="PRO_5039408047" evidence="5">
    <location>
        <begin position="26"/>
        <end position="446"/>
    </location>
</feature>
<sequence>MKRKTISLLTQVAIVATLLSGCGSANPDAAQTEASTEKVTETEASKEAEPAAETTQETAEPITITYANFNASGGNEATLNSMYQAFHEQNPDITVEIETIAMDDYFTTLQTRIAGGTAPDCFEMNIENFAAYASKGILAELSEVDTSSLNQTALSAFSYGGKQYALPENFSTVILVYNKDLFDQAGIDYPTSSWTREDVDKAAEAIRALGDNIFGIYQPVTYNEFYKVAAQYGGSLISEDGSKFTINSPENIAALQSMVDRVQKTNVQPTAEQMGGMGDWDLFESGRLGMIPTGTWCFNTFTEACDFAWDICVEPGQTQKATHFFANALVVNNDASDAAKVAAQKWISFLSSSDEAAKIRLDAGWDLPALSDMNALSSYLEITPPDNRKAVFESLDSLVLPPIITDYSQMSDIISNAVSKAASGESSPEEALNEAQKLCEEQITLQ</sequence>